<protein>
    <submittedName>
        <fullName evidence="2">Uncharacterized protein</fullName>
    </submittedName>
</protein>
<reference evidence="2" key="1">
    <citation type="journal article" date="2014" name="Front. Microbiol.">
        <title>High frequency of phylogenetically diverse reductive dehalogenase-homologous genes in deep subseafloor sedimentary metagenomes.</title>
        <authorList>
            <person name="Kawai M."/>
            <person name="Futagami T."/>
            <person name="Toyoda A."/>
            <person name="Takaki Y."/>
            <person name="Nishi S."/>
            <person name="Hori S."/>
            <person name="Arai W."/>
            <person name="Tsubouchi T."/>
            <person name="Morono Y."/>
            <person name="Uchiyama I."/>
            <person name="Ito T."/>
            <person name="Fujiyama A."/>
            <person name="Inagaki F."/>
            <person name="Takami H."/>
        </authorList>
    </citation>
    <scope>NUCLEOTIDE SEQUENCE</scope>
    <source>
        <strain evidence="2">Expedition CK06-06</strain>
    </source>
</reference>
<name>X1VJ76_9ZZZZ</name>
<proteinExistence type="predicted"/>
<dbReference type="EMBL" id="BARW01026109">
    <property type="protein sequence ID" value="GAJ15331.1"/>
    <property type="molecule type" value="Genomic_DNA"/>
</dbReference>
<organism evidence="2">
    <name type="scientific">marine sediment metagenome</name>
    <dbReference type="NCBI Taxonomy" id="412755"/>
    <lineage>
        <taxon>unclassified sequences</taxon>
        <taxon>metagenomes</taxon>
        <taxon>ecological metagenomes</taxon>
    </lineage>
</organism>
<evidence type="ECO:0000313" key="2">
    <source>
        <dbReference type="EMBL" id="GAJ15331.1"/>
    </source>
</evidence>
<evidence type="ECO:0000256" key="1">
    <source>
        <dbReference type="SAM" id="Phobius"/>
    </source>
</evidence>
<keyword evidence="1" id="KW-0812">Transmembrane</keyword>
<dbReference type="AlphaFoldDB" id="X1VJ76"/>
<sequence>MSQINLLFMKTNRLFNHFLNQKLIKIYIYVSLLTFLPGLLFGVLIAYFFGPESYNIIDNYISDLGSIRYTPAPFVLDAIAMTTACFLIPVFFYIAKIIVSDTKNIILNSNKSIFKRIFCIYIDLHAFFGLPSLLSEQSDC</sequence>
<feature type="transmembrane region" description="Helical" evidence="1">
    <location>
        <begin position="26"/>
        <end position="49"/>
    </location>
</feature>
<feature type="transmembrane region" description="Helical" evidence="1">
    <location>
        <begin position="116"/>
        <end position="134"/>
    </location>
</feature>
<feature type="non-terminal residue" evidence="2">
    <location>
        <position position="140"/>
    </location>
</feature>
<keyword evidence="1" id="KW-1133">Transmembrane helix</keyword>
<gene>
    <name evidence="2" type="ORF">S12H4_42637</name>
</gene>
<accession>X1VJ76</accession>
<comment type="caution">
    <text evidence="2">The sequence shown here is derived from an EMBL/GenBank/DDBJ whole genome shotgun (WGS) entry which is preliminary data.</text>
</comment>
<feature type="transmembrane region" description="Helical" evidence="1">
    <location>
        <begin position="69"/>
        <end position="95"/>
    </location>
</feature>
<keyword evidence="1" id="KW-0472">Membrane</keyword>